<dbReference type="OrthoDB" id="5978806at2759"/>
<feature type="chain" id="PRO_5036206859" description="Protein brambleberry" evidence="3">
    <location>
        <begin position="26"/>
        <end position="651"/>
    </location>
</feature>
<dbReference type="EnsemblMetazoa" id="XM_001605797">
    <property type="protein sequence ID" value="XP_001605847"/>
    <property type="gene ID" value="LOC100122244"/>
</dbReference>
<evidence type="ECO:0000313" key="4">
    <source>
        <dbReference type="EnsemblMetazoa" id="XP_001605847"/>
    </source>
</evidence>
<evidence type="ECO:0000256" key="3">
    <source>
        <dbReference type="SAM" id="SignalP"/>
    </source>
</evidence>
<dbReference type="SMR" id="A0A7M7G776"/>
<dbReference type="EnsemblMetazoa" id="XM_016990358">
    <property type="protein sequence ID" value="XP_016845847"/>
    <property type="gene ID" value="LOC100122244"/>
</dbReference>
<sequence length="651" mass="73304">MKGNRLPMARLFIILLTLTSIQVNAESVLNWLWGSKEESNVVISDGVPLINIPYEMLTEDEKFLKEAAKLVTDIQISSPLEICQHKVVMKIKTSCSSMTEEQLAKLSVNLLNCQSATEGRKVFPCDEDMTIKQCTSSMDADTWNAYHLMSNRARAVCYAARSHQFRALTELTVNKLMQSAHSQIQTLSSLKESQDRLEEQSVAAHKIIESNIEDLTNEKALIKAGHAQLANMTEEIKRKLDKASQELMEQASERGENHQEILKDLENIKIHAQILWDKIESSTNRIIEQNQEAALQYEETLMKLEKINQTIIFIWDLTNSMRNEVDKKLGWITEYIGTTGESIDKVYRIVLHVVYLLGAMIAAAFLHAPFLTRSAILGVVPLNLASYLKHGLSACLDFVSLSVLILLITAMHYVMNGIQYLLRPRGETNSEKRKGRDMPAPHTNVNGYANSNGNANTHDVKAKQQPSLVLRIVYGISNFWNSANDQIHQSSDNLKATYSSMKSWIWQKLVPTEELSCSYIPSKKYYDRIVSSRIYPSMSDESSDYNDTRESPKFVLSDDHSVTGAVLRRKTLDRGISPLTAFFKGPHEPLIRETMHAPLKRSVTPSSQNITPITRPICGARTRSGNPCRLTASRGQNFCHRHATGSSTMGD</sequence>
<keyword evidence="5" id="KW-1185">Reference proteome</keyword>
<keyword evidence="2" id="KW-0812">Transmembrane</keyword>
<feature type="transmembrane region" description="Helical" evidence="2">
    <location>
        <begin position="392"/>
        <end position="415"/>
    </location>
</feature>
<evidence type="ECO:0000313" key="5">
    <source>
        <dbReference type="Proteomes" id="UP000002358"/>
    </source>
</evidence>
<dbReference type="KEGG" id="nvi:100122244"/>
<feature type="signal peptide" evidence="3">
    <location>
        <begin position="1"/>
        <end position="25"/>
    </location>
</feature>
<evidence type="ECO:0000256" key="1">
    <source>
        <dbReference type="SAM" id="Coils"/>
    </source>
</evidence>
<keyword evidence="2" id="KW-1133">Transmembrane helix</keyword>
<keyword evidence="3" id="KW-0732">Signal</keyword>
<keyword evidence="2" id="KW-0472">Membrane</keyword>
<evidence type="ECO:0000256" key="2">
    <source>
        <dbReference type="SAM" id="Phobius"/>
    </source>
</evidence>
<evidence type="ECO:0008006" key="6">
    <source>
        <dbReference type="Google" id="ProtNLM"/>
    </source>
</evidence>
<gene>
    <name evidence="4" type="primary">100122244</name>
</gene>
<proteinExistence type="predicted"/>
<dbReference type="InParanoid" id="A0A7M7G776"/>
<dbReference type="InterPro" id="IPR040346">
    <property type="entry name" value="GEX1/Brambleberry"/>
</dbReference>
<feature type="transmembrane region" description="Helical" evidence="2">
    <location>
        <begin position="349"/>
        <end position="371"/>
    </location>
</feature>
<keyword evidence="1" id="KW-0175">Coiled coil</keyword>
<dbReference type="Proteomes" id="UP000002358">
    <property type="component" value="Chromosome 1"/>
</dbReference>
<dbReference type="AlphaFoldDB" id="A0A7M7G776"/>
<dbReference type="PANTHER" id="PTHR33538:SF1">
    <property type="entry name" value="PROTEIN BRAMBLEBERRY"/>
    <property type="match status" value="1"/>
</dbReference>
<dbReference type="EnsemblMetazoa" id="XM_016990359">
    <property type="protein sequence ID" value="XP_016845848"/>
    <property type="gene ID" value="LOC100122244"/>
</dbReference>
<organism evidence="4 5">
    <name type="scientific">Nasonia vitripennis</name>
    <name type="common">Parasitic wasp</name>
    <dbReference type="NCBI Taxonomy" id="7425"/>
    <lineage>
        <taxon>Eukaryota</taxon>
        <taxon>Metazoa</taxon>
        <taxon>Ecdysozoa</taxon>
        <taxon>Arthropoda</taxon>
        <taxon>Hexapoda</taxon>
        <taxon>Insecta</taxon>
        <taxon>Pterygota</taxon>
        <taxon>Neoptera</taxon>
        <taxon>Endopterygota</taxon>
        <taxon>Hymenoptera</taxon>
        <taxon>Apocrita</taxon>
        <taxon>Proctotrupomorpha</taxon>
        <taxon>Chalcidoidea</taxon>
        <taxon>Pteromalidae</taxon>
        <taxon>Pteromalinae</taxon>
        <taxon>Nasonia</taxon>
    </lineage>
</organism>
<name>A0A7M7G776_NASVI</name>
<dbReference type="EnsemblMetazoa" id="XM_032596003">
    <property type="protein sequence ID" value="XP_032451894"/>
    <property type="gene ID" value="LOC100122244"/>
</dbReference>
<protein>
    <recommendedName>
        <fullName evidence="6">Protein brambleberry</fullName>
    </recommendedName>
</protein>
<feature type="coiled-coil region" evidence="1">
    <location>
        <begin position="226"/>
        <end position="307"/>
    </location>
</feature>
<accession>A0A7M7G776</accession>
<dbReference type="OMA" id="GQNFCHR"/>
<reference evidence="4" key="1">
    <citation type="submission" date="2021-01" db="UniProtKB">
        <authorList>
            <consortium name="EnsemblMetazoa"/>
        </authorList>
    </citation>
    <scope>IDENTIFICATION</scope>
</reference>
<dbReference type="PANTHER" id="PTHR33538">
    <property type="entry name" value="PROTEIN GAMETE EXPRESSED 1"/>
    <property type="match status" value="1"/>
</dbReference>